<protein>
    <recommendedName>
        <fullName evidence="3">DUF4286 domain-containing protein</fullName>
    </recommendedName>
</protein>
<proteinExistence type="predicted"/>
<dbReference type="Gene3D" id="3.30.70.100">
    <property type="match status" value="1"/>
</dbReference>
<evidence type="ECO:0000313" key="2">
    <source>
        <dbReference type="Proteomes" id="UP000321749"/>
    </source>
</evidence>
<name>A0AA87RHQ7_9MICO</name>
<dbReference type="Proteomes" id="UP000321749">
    <property type="component" value="Unassembled WGS sequence"/>
</dbReference>
<evidence type="ECO:0008006" key="3">
    <source>
        <dbReference type="Google" id="ProtNLM"/>
    </source>
</evidence>
<dbReference type="EMBL" id="BJUU01000004">
    <property type="protein sequence ID" value="GEK79638.1"/>
    <property type="molecule type" value="Genomic_DNA"/>
</dbReference>
<sequence>MPRSIYVVQTNPVRGMEEEFADWYDNQHLADVLDIPGFASARRFVRSQTQREEDALTYPYNSLAIYEFDSEPRRALDGLTRAKENGLYLSPSLAEQRISIVFDPVSELGI</sequence>
<evidence type="ECO:0000313" key="1">
    <source>
        <dbReference type="EMBL" id="GEK79638.1"/>
    </source>
</evidence>
<dbReference type="InterPro" id="IPR011008">
    <property type="entry name" value="Dimeric_a/b-barrel"/>
</dbReference>
<dbReference type="AlphaFoldDB" id="A0AA87RHQ7"/>
<accession>A0AA87RHQ7</accession>
<dbReference type="SUPFAM" id="SSF54909">
    <property type="entry name" value="Dimeric alpha+beta barrel"/>
    <property type="match status" value="1"/>
</dbReference>
<comment type="caution">
    <text evidence="1">The sequence shown here is derived from an EMBL/GenBank/DDBJ whole genome shotgun (WGS) entry which is preliminary data.</text>
</comment>
<organism evidence="1 2">
    <name type="scientific">Agrococcus baldri</name>
    <dbReference type="NCBI Taxonomy" id="153730"/>
    <lineage>
        <taxon>Bacteria</taxon>
        <taxon>Bacillati</taxon>
        <taxon>Actinomycetota</taxon>
        <taxon>Actinomycetes</taxon>
        <taxon>Micrococcales</taxon>
        <taxon>Microbacteriaceae</taxon>
        <taxon>Agrococcus</taxon>
    </lineage>
</organism>
<keyword evidence="2" id="KW-1185">Reference proteome</keyword>
<gene>
    <name evidence="1" type="ORF">ABA31_09890</name>
</gene>
<reference evidence="1 2" key="1">
    <citation type="submission" date="2019-07" db="EMBL/GenBank/DDBJ databases">
        <title>Whole genome shotgun sequence of Agrococcus baldri NBRC 103055.</title>
        <authorList>
            <person name="Hosoyama A."/>
            <person name="Uohara A."/>
            <person name="Ohji S."/>
            <person name="Ichikawa N."/>
        </authorList>
    </citation>
    <scope>NUCLEOTIDE SEQUENCE [LARGE SCALE GENOMIC DNA]</scope>
    <source>
        <strain evidence="1 2">NBRC 103055</strain>
    </source>
</reference>